<protein>
    <recommendedName>
        <fullName evidence="4">Peptidase M14 domain-containing protein</fullName>
    </recommendedName>
</protein>
<name>A0ABR2KFE6_9EUKA</name>
<dbReference type="Gene3D" id="3.40.630.10">
    <property type="entry name" value="Zn peptidases"/>
    <property type="match status" value="1"/>
</dbReference>
<comment type="similarity">
    <text evidence="2 3">Belongs to the peptidase M14 family.</text>
</comment>
<dbReference type="PANTHER" id="PTHR12756:SF45">
    <property type="entry name" value="CYTOSOLIC CARBOXYPEPTIDASE NNA1"/>
    <property type="match status" value="1"/>
</dbReference>
<dbReference type="InterPro" id="IPR000834">
    <property type="entry name" value="Peptidase_M14"/>
</dbReference>
<evidence type="ECO:0000256" key="3">
    <source>
        <dbReference type="PROSITE-ProRule" id="PRU01379"/>
    </source>
</evidence>
<comment type="caution">
    <text evidence="5">The sequence shown here is derived from an EMBL/GenBank/DDBJ whole genome shotgun (WGS) entry which is preliminary data.</text>
</comment>
<reference evidence="5 6" key="1">
    <citation type="submission" date="2024-04" db="EMBL/GenBank/DDBJ databases">
        <title>Tritrichomonas musculus Genome.</title>
        <authorList>
            <person name="Alves-Ferreira E."/>
            <person name="Grigg M."/>
            <person name="Lorenzi H."/>
            <person name="Galac M."/>
        </authorList>
    </citation>
    <scope>NUCLEOTIDE SEQUENCE [LARGE SCALE GENOMIC DNA]</scope>
    <source>
        <strain evidence="5 6">EAF2021</strain>
    </source>
</reference>
<feature type="active site" description="Proton donor/acceptor" evidence="3">
    <location>
        <position position="425"/>
    </location>
</feature>
<accession>A0ABR2KFE6</accession>
<dbReference type="Pfam" id="PF00246">
    <property type="entry name" value="Peptidase_M14"/>
    <property type="match status" value="1"/>
</dbReference>
<keyword evidence="6" id="KW-1185">Reference proteome</keyword>
<gene>
    <name evidence="5" type="ORF">M9Y10_034558</name>
</gene>
<sequence>MRYHRKPLERLKNTLSIEIPENHPTSPLHFTKFHPVFATSSKPKELYYDPNNRNQNNVPKFSGDFECGNLGQVFRTGPRLFEIHLLPDPTSYYSALWYFFKVENIPPGEYCFTIVGFFRDAHLHKLGVQPTALSLNAVAKGIGWQRFGNNLNFWCWKKGPSSEYALSFTFSVKEPDTIYFSYLYPYSYTDMRNHLTKLGPSIHCTILCNTLGGVEFPVIFWDADVQKCVNAKRYFSSHKSLLCLKKPLIVITSRHHPGESNASYAMEGFMSTLFNSGNEDSERLLKNFSFLLIPMMNPDGVICGYYRPTLSGYDQNRVWIRPNRRSNPVEFILVSLLDQLVRSRPLIFFLDYHGHTAQCNAFSYGVFDENCTLNEYESFFPQIMSRYNSVFDEAGSCTFNLDSFSSTMRVALHNRYQIPFAYTLEMSFGGIDIGSNNFTQMTPNTYRSVGVSTVPAIASMLLDQVPISQYISNYFPPISRTTLCDPIFI</sequence>
<feature type="domain" description="Peptidase M14" evidence="4">
    <location>
        <begin position="182"/>
        <end position="453"/>
    </location>
</feature>
<dbReference type="PROSITE" id="PS52035">
    <property type="entry name" value="PEPTIDASE_M14"/>
    <property type="match status" value="1"/>
</dbReference>
<dbReference type="Gene3D" id="2.60.40.3120">
    <property type="match status" value="1"/>
</dbReference>
<comment type="cofactor">
    <cofactor evidence="1">
        <name>Zn(2+)</name>
        <dbReference type="ChEBI" id="CHEBI:29105"/>
    </cofactor>
</comment>
<evidence type="ECO:0000256" key="2">
    <source>
        <dbReference type="ARBA" id="ARBA00005988"/>
    </source>
</evidence>
<dbReference type="InterPro" id="IPR050821">
    <property type="entry name" value="Cytosolic_carboxypeptidase"/>
</dbReference>
<dbReference type="SUPFAM" id="SSF53187">
    <property type="entry name" value="Zn-dependent exopeptidases"/>
    <property type="match status" value="1"/>
</dbReference>
<dbReference type="EMBL" id="JAPFFF010000005">
    <property type="protein sequence ID" value="KAK8889804.1"/>
    <property type="molecule type" value="Genomic_DNA"/>
</dbReference>
<dbReference type="Proteomes" id="UP001470230">
    <property type="component" value="Unassembled WGS sequence"/>
</dbReference>
<proteinExistence type="inferred from homology"/>
<organism evidence="5 6">
    <name type="scientific">Tritrichomonas musculus</name>
    <dbReference type="NCBI Taxonomy" id="1915356"/>
    <lineage>
        <taxon>Eukaryota</taxon>
        <taxon>Metamonada</taxon>
        <taxon>Parabasalia</taxon>
        <taxon>Tritrichomonadida</taxon>
        <taxon>Tritrichomonadidae</taxon>
        <taxon>Tritrichomonas</taxon>
    </lineage>
</organism>
<evidence type="ECO:0000313" key="6">
    <source>
        <dbReference type="Proteomes" id="UP001470230"/>
    </source>
</evidence>
<evidence type="ECO:0000313" key="5">
    <source>
        <dbReference type="EMBL" id="KAK8889804.1"/>
    </source>
</evidence>
<dbReference type="PANTHER" id="PTHR12756">
    <property type="entry name" value="CYTOSOLIC CARBOXYPEPTIDASE"/>
    <property type="match status" value="1"/>
</dbReference>
<evidence type="ECO:0000256" key="1">
    <source>
        <dbReference type="ARBA" id="ARBA00001947"/>
    </source>
</evidence>
<evidence type="ECO:0000259" key="4">
    <source>
        <dbReference type="PROSITE" id="PS52035"/>
    </source>
</evidence>